<dbReference type="InterPro" id="IPR002068">
    <property type="entry name" value="A-crystallin/Hsp20_dom"/>
</dbReference>
<comment type="caution">
    <text evidence="4">The sequence shown here is derived from an EMBL/GenBank/DDBJ whole genome shotgun (WGS) entry which is preliminary data.</text>
</comment>
<dbReference type="SUPFAM" id="SSF49764">
    <property type="entry name" value="HSP20-like chaperones"/>
    <property type="match status" value="1"/>
</dbReference>
<dbReference type="EMBL" id="JBHTOF010000089">
    <property type="protein sequence ID" value="MFD1465900.1"/>
    <property type="molecule type" value="Genomic_DNA"/>
</dbReference>
<reference evidence="5" key="1">
    <citation type="journal article" date="2019" name="Int. J. Syst. Evol. Microbiol.">
        <title>The Global Catalogue of Microorganisms (GCM) 10K type strain sequencing project: providing services to taxonomists for standard genome sequencing and annotation.</title>
        <authorList>
            <consortium name="The Broad Institute Genomics Platform"/>
            <consortium name="The Broad Institute Genome Sequencing Center for Infectious Disease"/>
            <person name="Wu L."/>
            <person name="Ma J."/>
        </authorList>
    </citation>
    <scope>NUCLEOTIDE SEQUENCE [LARGE SCALE GENOMIC DNA]</scope>
    <source>
        <strain evidence="5">CCM 8951</strain>
    </source>
</reference>
<protein>
    <submittedName>
        <fullName evidence="4">Hsp20/alpha crystallin family protein</fullName>
    </submittedName>
</protein>
<dbReference type="InterPro" id="IPR008978">
    <property type="entry name" value="HSP20-like_chaperone"/>
</dbReference>
<evidence type="ECO:0000313" key="5">
    <source>
        <dbReference type="Proteomes" id="UP001597244"/>
    </source>
</evidence>
<feature type="domain" description="SHSP" evidence="3">
    <location>
        <begin position="36"/>
        <end position="149"/>
    </location>
</feature>
<dbReference type="RefSeq" id="WP_125578522.1">
    <property type="nucleotide sequence ID" value="NZ_JBHTOF010000089.1"/>
</dbReference>
<dbReference type="Pfam" id="PF00011">
    <property type="entry name" value="HSP20"/>
    <property type="match status" value="1"/>
</dbReference>
<organism evidence="4 5">
    <name type="scientific">Lapidilactobacillus mulanensis</name>
    <dbReference type="NCBI Taxonomy" id="2485999"/>
    <lineage>
        <taxon>Bacteria</taxon>
        <taxon>Bacillati</taxon>
        <taxon>Bacillota</taxon>
        <taxon>Bacilli</taxon>
        <taxon>Lactobacillales</taxon>
        <taxon>Lactobacillaceae</taxon>
        <taxon>Lapidilactobacillus</taxon>
    </lineage>
</organism>
<dbReference type="Proteomes" id="UP001597244">
    <property type="component" value="Unassembled WGS sequence"/>
</dbReference>
<dbReference type="PROSITE" id="PS01031">
    <property type="entry name" value="SHSP"/>
    <property type="match status" value="1"/>
</dbReference>
<evidence type="ECO:0000256" key="1">
    <source>
        <dbReference type="PROSITE-ProRule" id="PRU00285"/>
    </source>
</evidence>
<evidence type="ECO:0000259" key="3">
    <source>
        <dbReference type="PROSITE" id="PS01031"/>
    </source>
</evidence>
<name>A0ABW4DRP2_9LACO</name>
<dbReference type="Gene3D" id="2.60.40.790">
    <property type="match status" value="1"/>
</dbReference>
<dbReference type="InterPro" id="IPR031107">
    <property type="entry name" value="Small_HSP"/>
</dbReference>
<evidence type="ECO:0000256" key="2">
    <source>
        <dbReference type="RuleBase" id="RU003616"/>
    </source>
</evidence>
<dbReference type="CDD" id="cd06471">
    <property type="entry name" value="ACD_LpsHSP_like"/>
    <property type="match status" value="1"/>
</dbReference>
<gene>
    <name evidence="4" type="ORF">ACFQ4L_07485</name>
</gene>
<dbReference type="PANTHER" id="PTHR11527">
    <property type="entry name" value="HEAT-SHOCK PROTEIN 20 FAMILY MEMBER"/>
    <property type="match status" value="1"/>
</dbReference>
<keyword evidence="5" id="KW-1185">Reference proteome</keyword>
<accession>A0ABW4DRP2</accession>
<evidence type="ECO:0000313" key="4">
    <source>
        <dbReference type="EMBL" id="MFD1465900.1"/>
    </source>
</evidence>
<comment type="similarity">
    <text evidence="1 2">Belongs to the small heat shock protein (HSP20) family.</text>
</comment>
<sequence>MANELMDRRNDLFGGLNDWFNDDHFFNNLGRTLYGLSESDHDLKTDIKETDQDYQVSVELPGLDKKDINVSYDQDTLKISGKRDSFDDHADKNGNSLMSERRYGEFVRQYRLPNIKADQITGKYDKGVLQVTLPKAEPQQKSDHNIQIQ</sequence>
<proteinExistence type="inferred from homology"/>